<dbReference type="EMBL" id="CATZAZ010000011">
    <property type="protein sequence ID" value="CAJ0804364.1"/>
    <property type="molecule type" value="Genomic_DNA"/>
</dbReference>
<evidence type="ECO:0008006" key="4">
    <source>
        <dbReference type="Google" id="ProtNLM"/>
    </source>
</evidence>
<reference evidence="2" key="1">
    <citation type="submission" date="2023-07" db="EMBL/GenBank/DDBJ databases">
        <authorList>
            <person name="Peeters C."/>
        </authorList>
    </citation>
    <scope>NUCLEOTIDE SEQUENCE</scope>
    <source>
        <strain evidence="2">R-77560</strain>
    </source>
</reference>
<sequence>MNRYAPWRRDYATGAARLLVGLLLVWAAWRASAWFVVATGVLLILMGRANVARGVFRERGKAVEAQAVGELRRAVCSKVVVHASVPCPYGDVDALLRSYGMTWAIEIKAQRAVAVRWGRLVSRSPRAHKALAQALRSGRWARAQPVVWFPLARQRSSGMVDGVLVVCGPVRDLLRQAGIAGR</sequence>
<keyword evidence="1" id="KW-0472">Membrane</keyword>
<evidence type="ECO:0000256" key="1">
    <source>
        <dbReference type="SAM" id="Phobius"/>
    </source>
</evidence>
<evidence type="ECO:0000313" key="3">
    <source>
        <dbReference type="Proteomes" id="UP001189756"/>
    </source>
</evidence>
<feature type="transmembrane region" description="Helical" evidence="1">
    <location>
        <begin position="35"/>
        <end position="51"/>
    </location>
</feature>
<dbReference type="AlphaFoldDB" id="A0AAD2BRN0"/>
<keyword evidence="1" id="KW-0812">Transmembrane</keyword>
<protein>
    <recommendedName>
        <fullName evidence="4">NERD domain-containing protein</fullName>
    </recommendedName>
</protein>
<keyword evidence="1" id="KW-1133">Transmembrane helix</keyword>
<dbReference type="Proteomes" id="UP001189756">
    <property type="component" value="Unassembled WGS sequence"/>
</dbReference>
<evidence type="ECO:0000313" key="2">
    <source>
        <dbReference type="EMBL" id="CAJ0804364.1"/>
    </source>
</evidence>
<comment type="caution">
    <text evidence="2">The sequence shown here is derived from an EMBL/GenBank/DDBJ whole genome shotgun (WGS) entry which is preliminary data.</text>
</comment>
<organism evidence="2 3">
    <name type="scientific">Ralstonia thomasii</name>
    <dbReference type="NCBI Taxonomy" id="3058596"/>
    <lineage>
        <taxon>Bacteria</taxon>
        <taxon>Pseudomonadati</taxon>
        <taxon>Pseudomonadota</taxon>
        <taxon>Betaproteobacteria</taxon>
        <taxon>Burkholderiales</taxon>
        <taxon>Burkholderiaceae</taxon>
        <taxon>Ralstonia</taxon>
    </lineage>
</organism>
<gene>
    <name evidence="2" type="ORF">R77560_04061</name>
</gene>
<feature type="transmembrane region" description="Helical" evidence="1">
    <location>
        <begin position="12"/>
        <end position="29"/>
    </location>
</feature>
<accession>A0AAD2BRN0</accession>
<name>A0AAD2BRN0_9RALS</name>
<proteinExistence type="predicted"/>